<sequence>MRTRLGLVGPETLSRILRALTCSASSTRSFNRGMSNVRGGSRSGCGESAVSLIAQLSNGGVNRSVGRPAGRVFHRTGWRQTRVEGRTAD</sequence>
<dbReference type="Proteomes" id="UP000828390">
    <property type="component" value="Unassembled WGS sequence"/>
</dbReference>
<organism evidence="1 2">
    <name type="scientific">Dreissena polymorpha</name>
    <name type="common">Zebra mussel</name>
    <name type="synonym">Mytilus polymorpha</name>
    <dbReference type="NCBI Taxonomy" id="45954"/>
    <lineage>
        <taxon>Eukaryota</taxon>
        <taxon>Metazoa</taxon>
        <taxon>Spiralia</taxon>
        <taxon>Lophotrochozoa</taxon>
        <taxon>Mollusca</taxon>
        <taxon>Bivalvia</taxon>
        <taxon>Autobranchia</taxon>
        <taxon>Heteroconchia</taxon>
        <taxon>Euheterodonta</taxon>
        <taxon>Imparidentia</taxon>
        <taxon>Neoheterodontei</taxon>
        <taxon>Myida</taxon>
        <taxon>Dreissenoidea</taxon>
        <taxon>Dreissenidae</taxon>
        <taxon>Dreissena</taxon>
    </lineage>
</organism>
<name>A0A9D4JE41_DREPO</name>
<protein>
    <submittedName>
        <fullName evidence="1">Uncharacterized protein</fullName>
    </submittedName>
</protein>
<reference evidence="1" key="2">
    <citation type="submission" date="2020-11" db="EMBL/GenBank/DDBJ databases">
        <authorList>
            <person name="McCartney M.A."/>
            <person name="Auch B."/>
            <person name="Kono T."/>
            <person name="Mallez S."/>
            <person name="Becker A."/>
            <person name="Gohl D.M."/>
            <person name="Silverstein K.A.T."/>
            <person name="Koren S."/>
            <person name="Bechman K.B."/>
            <person name="Herman A."/>
            <person name="Abrahante J.E."/>
            <person name="Garbe J."/>
        </authorList>
    </citation>
    <scope>NUCLEOTIDE SEQUENCE</scope>
    <source>
        <strain evidence="1">Duluth1</strain>
        <tissue evidence="1">Whole animal</tissue>
    </source>
</reference>
<gene>
    <name evidence="1" type="ORF">DPMN_137899</name>
</gene>
<evidence type="ECO:0000313" key="1">
    <source>
        <dbReference type="EMBL" id="KAH3809526.1"/>
    </source>
</evidence>
<accession>A0A9D4JE41</accession>
<reference evidence="1" key="1">
    <citation type="journal article" date="2019" name="bioRxiv">
        <title>The Genome of the Zebra Mussel, Dreissena polymorpha: A Resource for Invasive Species Research.</title>
        <authorList>
            <person name="McCartney M.A."/>
            <person name="Auch B."/>
            <person name="Kono T."/>
            <person name="Mallez S."/>
            <person name="Zhang Y."/>
            <person name="Obille A."/>
            <person name="Becker A."/>
            <person name="Abrahante J.E."/>
            <person name="Garbe J."/>
            <person name="Badalamenti J.P."/>
            <person name="Herman A."/>
            <person name="Mangelson H."/>
            <person name="Liachko I."/>
            <person name="Sullivan S."/>
            <person name="Sone E.D."/>
            <person name="Koren S."/>
            <person name="Silverstein K.A.T."/>
            <person name="Beckman K.B."/>
            <person name="Gohl D.M."/>
        </authorList>
    </citation>
    <scope>NUCLEOTIDE SEQUENCE</scope>
    <source>
        <strain evidence="1">Duluth1</strain>
        <tissue evidence="1">Whole animal</tissue>
    </source>
</reference>
<keyword evidence="2" id="KW-1185">Reference proteome</keyword>
<comment type="caution">
    <text evidence="1">The sequence shown here is derived from an EMBL/GenBank/DDBJ whole genome shotgun (WGS) entry which is preliminary data.</text>
</comment>
<proteinExistence type="predicted"/>
<evidence type="ECO:0000313" key="2">
    <source>
        <dbReference type="Proteomes" id="UP000828390"/>
    </source>
</evidence>
<dbReference type="EMBL" id="JAIWYP010000006">
    <property type="protein sequence ID" value="KAH3809526.1"/>
    <property type="molecule type" value="Genomic_DNA"/>
</dbReference>
<dbReference type="AlphaFoldDB" id="A0A9D4JE41"/>